<evidence type="ECO:0000313" key="6">
    <source>
        <dbReference type="EMBL" id="KAF7368080.1"/>
    </source>
</evidence>
<accession>A0A8H7DB90</accession>
<feature type="region of interest" description="Disordered" evidence="4">
    <location>
        <begin position="1"/>
        <end position="28"/>
    </location>
</feature>
<keyword evidence="2" id="KW-0808">Transferase</keyword>
<evidence type="ECO:0000256" key="3">
    <source>
        <dbReference type="ARBA" id="ARBA00022777"/>
    </source>
</evidence>
<evidence type="ECO:0000256" key="4">
    <source>
        <dbReference type="SAM" id="MobiDB-lite"/>
    </source>
</evidence>
<evidence type="ECO:0000256" key="2">
    <source>
        <dbReference type="ARBA" id="ARBA00022679"/>
    </source>
</evidence>
<dbReference type="AlphaFoldDB" id="A0A8H7DB90"/>
<dbReference type="GO" id="GO:0005524">
    <property type="term" value="F:ATP binding"/>
    <property type="evidence" value="ECO:0007669"/>
    <property type="project" value="InterPro"/>
</dbReference>
<dbReference type="Pfam" id="PF02816">
    <property type="entry name" value="Alpha_kinase"/>
    <property type="match status" value="1"/>
</dbReference>
<organism evidence="6 7">
    <name type="scientific">Mycena sanguinolenta</name>
    <dbReference type="NCBI Taxonomy" id="230812"/>
    <lineage>
        <taxon>Eukaryota</taxon>
        <taxon>Fungi</taxon>
        <taxon>Dikarya</taxon>
        <taxon>Basidiomycota</taxon>
        <taxon>Agaricomycotina</taxon>
        <taxon>Agaricomycetes</taxon>
        <taxon>Agaricomycetidae</taxon>
        <taxon>Agaricales</taxon>
        <taxon>Marasmiineae</taxon>
        <taxon>Mycenaceae</taxon>
        <taxon>Mycena</taxon>
    </lineage>
</organism>
<feature type="domain" description="Alpha-type protein kinase" evidence="5">
    <location>
        <begin position="469"/>
        <end position="539"/>
    </location>
</feature>
<protein>
    <recommendedName>
        <fullName evidence="5">Alpha-type protein kinase domain-containing protein</fullName>
    </recommendedName>
</protein>
<evidence type="ECO:0000259" key="5">
    <source>
        <dbReference type="Pfam" id="PF02816"/>
    </source>
</evidence>
<keyword evidence="7" id="KW-1185">Reference proteome</keyword>
<feature type="region of interest" description="Disordered" evidence="4">
    <location>
        <begin position="210"/>
        <end position="289"/>
    </location>
</feature>
<dbReference type="GO" id="GO:0004674">
    <property type="term" value="F:protein serine/threonine kinase activity"/>
    <property type="evidence" value="ECO:0007669"/>
    <property type="project" value="UniProtKB-KW"/>
</dbReference>
<name>A0A8H7DB90_9AGAR</name>
<gene>
    <name evidence="6" type="ORF">MSAN_00874100</name>
</gene>
<keyword evidence="1" id="KW-0723">Serine/threonine-protein kinase</keyword>
<evidence type="ECO:0000313" key="7">
    <source>
        <dbReference type="Proteomes" id="UP000623467"/>
    </source>
</evidence>
<dbReference type="OrthoDB" id="301415at2759"/>
<comment type="caution">
    <text evidence="6">The sequence shown here is derived from an EMBL/GenBank/DDBJ whole genome shotgun (WGS) entry which is preliminary data.</text>
</comment>
<keyword evidence="3" id="KW-0418">Kinase</keyword>
<feature type="compositionally biased region" description="Basic and acidic residues" evidence="4">
    <location>
        <begin position="242"/>
        <end position="252"/>
    </location>
</feature>
<sequence length="544" mass="61654">MAPFGRSGSSTGRQGSSRGPQIYVPPNHPSTPLLPDLKKFPKNPGYTDAHAVYEQMRNHFQSKAFSQGNTQTIIVQCWLARMEPKKQKQTLIHDIFAVIPNIPVSIGARDLKAVVYHALLPQIIRWLRGYDVSEIEFSLRKQHWIEIIPSGYPDVNAIADDFFTMKPAKTGGSTRIFSNKNPAKLYLAIDNPTFDKIADFFDKLDNPDRDNLHIDETSYPPKKGKKAMTQRKPRATRGKKSVAGDETEKSENQDALDMSQSLPRNPEVLKSTNLYRRATPPPGPVQKKPRLELMVSPDASNIKKALAQQSQPRTKALKGLFDNTTCDVLIYILPTATWTEAIKNPHIFSELKNIIPCHNVIYYNTKSQRTSGGFKTAIPGKLGTQIFDAEKRDVCLKQAFSLAENGQKVIHAPISQLSFLGGELNILGWATTMMDIVYRYIKIQEPDVGTPPFHVPLMRFVRGGLAICQNETRETYLVEEWIDGEFVKYIHNRSGQPRHFQNEEYDLRARFLSFCQHVQFYKTDKAAYVSDFQGQSYSFIAPYI</sequence>
<evidence type="ECO:0000256" key="1">
    <source>
        <dbReference type="ARBA" id="ARBA00022527"/>
    </source>
</evidence>
<feature type="compositionally biased region" description="Low complexity" evidence="4">
    <location>
        <begin position="1"/>
        <end position="19"/>
    </location>
</feature>
<feature type="compositionally biased region" description="Basic residues" evidence="4">
    <location>
        <begin position="222"/>
        <end position="240"/>
    </location>
</feature>
<dbReference type="InterPro" id="IPR004166">
    <property type="entry name" value="a-kinase_dom"/>
</dbReference>
<dbReference type="Proteomes" id="UP000623467">
    <property type="component" value="Unassembled WGS sequence"/>
</dbReference>
<proteinExistence type="predicted"/>
<dbReference type="EMBL" id="JACAZH010000005">
    <property type="protein sequence ID" value="KAF7368080.1"/>
    <property type="molecule type" value="Genomic_DNA"/>
</dbReference>
<reference evidence="6" key="1">
    <citation type="submission" date="2020-05" db="EMBL/GenBank/DDBJ databases">
        <title>Mycena genomes resolve the evolution of fungal bioluminescence.</title>
        <authorList>
            <person name="Tsai I.J."/>
        </authorList>
    </citation>
    <scope>NUCLEOTIDE SEQUENCE</scope>
    <source>
        <strain evidence="6">160909Yilan</strain>
    </source>
</reference>